<keyword evidence="3" id="KW-1185">Reference proteome</keyword>
<gene>
    <name evidence="2" type="ORF">Ae201684_005227</name>
</gene>
<feature type="compositionally biased region" description="Basic and acidic residues" evidence="1">
    <location>
        <begin position="1"/>
        <end position="49"/>
    </location>
</feature>
<name>A0A6G0XG10_9STRA</name>
<dbReference type="AlphaFoldDB" id="A0A6G0XG10"/>
<comment type="caution">
    <text evidence="2">The sequence shown here is derived from an EMBL/GenBank/DDBJ whole genome shotgun (WGS) entry which is preliminary data.</text>
</comment>
<dbReference type="EMBL" id="VJMJ01000067">
    <property type="protein sequence ID" value="KAF0739044.1"/>
    <property type="molecule type" value="Genomic_DNA"/>
</dbReference>
<accession>A0A6G0XG10</accession>
<reference evidence="2 3" key="1">
    <citation type="submission" date="2019-07" db="EMBL/GenBank/DDBJ databases">
        <title>Genomics analysis of Aphanomyces spp. identifies a new class of oomycete effector associated with host adaptation.</title>
        <authorList>
            <person name="Gaulin E."/>
        </authorList>
    </citation>
    <scope>NUCLEOTIDE SEQUENCE [LARGE SCALE GENOMIC DNA]</scope>
    <source>
        <strain evidence="2 3">ATCC 201684</strain>
    </source>
</reference>
<sequence length="278" mass="31688">MKKRKLEAMELEKQTRRQAKENQRQKELAEKMERREKKQQREQEKEALRMARKARKQKEQEEINAAKVLRRQEKKQRQQAEEKRQEEERALKKQIKDANRATKAKEAAKRESEFRALVSRVANTEKQLAAEANDVKELAQNVAYLATAVKSLLAENTSLVKLARENKKTASDRTSKLKKAIGAVKDAIITSTDALQVSIKELRGRDEREHLTTPPVNRALSVDEDNSASDMFDIVDSTAPLVEEISDAGDPIGFGASLALDLIQQARAKKTRKQHQVL</sequence>
<protein>
    <submittedName>
        <fullName evidence="2">Uncharacterized protein</fullName>
    </submittedName>
</protein>
<dbReference type="VEuPathDB" id="FungiDB:AeMF1_013372"/>
<evidence type="ECO:0000256" key="1">
    <source>
        <dbReference type="SAM" id="MobiDB-lite"/>
    </source>
</evidence>
<evidence type="ECO:0000313" key="2">
    <source>
        <dbReference type="EMBL" id="KAF0739044.1"/>
    </source>
</evidence>
<organism evidence="2 3">
    <name type="scientific">Aphanomyces euteiches</name>
    <dbReference type="NCBI Taxonomy" id="100861"/>
    <lineage>
        <taxon>Eukaryota</taxon>
        <taxon>Sar</taxon>
        <taxon>Stramenopiles</taxon>
        <taxon>Oomycota</taxon>
        <taxon>Saprolegniomycetes</taxon>
        <taxon>Saprolegniales</taxon>
        <taxon>Verrucalvaceae</taxon>
        <taxon>Aphanomyces</taxon>
    </lineage>
</organism>
<evidence type="ECO:0000313" key="3">
    <source>
        <dbReference type="Proteomes" id="UP000481153"/>
    </source>
</evidence>
<dbReference type="Proteomes" id="UP000481153">
    <property type="component" value="Unassembled WGS sequence"/>
</dbReference>
<feature type="region of interest" description="Disordered" evidence="1">
    <location>
        <begin position="1"/>
        <end position="112"/>
    </location>
</feature>
<proteinExistence type="predicted"/>
<feature type="compositionally biased region" description="Basic and acidic residues" evidence="1">
    <location>
        <begin position="75"/>
        <end position="112"/>
    </location>
</feature>